<dbReference type="EMBL" id="ADLE01000018">
    <property type="protein sequence ID" value="EJZ61899.1"/>
    <property type="molecule type" value="Genomic_DNA"/>
</dbReference>
<keyword evidence="1" id="KW-0472">Membrane</keyword>
<protein>
    <submittedName>
        <fullName evidence="2">Uncharacterized protein</fullName>
    </submittedName>
</protein>
<evidence type="ECO:0000313" key="2">
    <source>
        <dbReference type="EMBL" id="EJZ61899.1"/>
    </source>
</evidence>
<reference evidence="2 3" key="1">
    <citation type="submission" date="2012-08" db="EMBL/GenBank/DDBJ databases">
        <title>The Genome Sequence of Barnesiella intestinihominis YIT 11860.</title>
        <authorList>
            <consortium name="The Broad Institute Genome Sequencing Platform"/>
            <person name="Earl A."/>
            <person name="Ward D."/>
            <person name="Feldgarden M."/>
            <person name="Gevers D."/>
            <person name="Morotomi M."/>
            <person name="Walker B."/>
            <person name="Young S.K."/>
            <person name="Zeng Q."/>
            <person name="Gargeya S."/>
            <person name="Fitzgerald M."/>
            <person name="Haas B."/>
            <person name="Abouelleil A."/>
            <person name="Alvarado L."/>
            <person name="Arachchi H.M."/>
            <person name="Berlin A.M."/>
            <person name="Chapman S.B."/>
            <person name="Goldberg J."/>
            <person name="Griggs A."/>
            <person name="Gujja S."/>
            <person name="Hansen M."/>
            <person name="Howarth C."/>
            <person name="Imamovic A."/>
            <person name="Larimer J."/>
            <person name="McCowen C."/>
            <person name="Montmayeur A."/>
            <person name="Murphy C."/>
            <person name="Neiman D."/>
            <person name="Pearson M."/>
            <person name="Priest M."/>
            <person name="Roberts A."/>
            <person name="Saif S."/>
            <person name="Shea T."/>
            <person name="Sisk P."/>
            <person name="Sykes S."/>
            <person name="Wortman J."/>
            <person name="Nusbaum C."/>
            <person name="Birren B."/>
        </authorList>
    </citation>
    <scope>NUCLEOTIDE SEQUENCE [LARGE SCALE GENOMIC DNA]</scope>
    <source>
        <strain evidence="2 3">YIT 11860</strain>
    </source>
</reference>
<organism evidence="2 3">
    <name type="scientific">Barnesiella intestinihominis YIT 11860</name>
    <dbReference type="NCBI Taxonomy" id="742726"/>
    <lineage>
        <taxon>Bacteria</taxon>
        <taxon>Pseudomonadati</taxon>
        <taxon>Bacteroidota</taxon>
        <taxon>Bacteroidia</taxon>
        <taxon>Bacteroidales</taxon>
        <taxon>Barnesiellaceae</taxon>
        <taxon>Barnesiella</taxon>
    </lineage>
</organism>
<dbReference type="HOGENOM" id="CLU_2566893_0_0_10"/>
<dbReference type="STRING" id="742726.HMPREF9448_02575"/>
<feature type="transmembrane region" description="Helical" evidence="1">
    <location>
        <begin position="50"/>
        <end position="71"/>
    </location>
</feature>
<comment type="caution">
    <text evidence="2">The sequence shown here is derived from an EMBL/GenBank/DDBJ whole genome shotgun (WGS) entry which is preliminary data.</text>
</comment>
<proteinExistence type="predicted"/>
<gene>
    <name evidence="2" type="ORF">HMPREF9448_02575</name>
</gene>
<accession>K0X2S2</accession>
<keyword evidence="1" id="KW-1133">Transmembrane helix</keyword>
<keyword evidence="3" id="KW-1185">Reference proteome</keyword>
<dbReference type="Proteomes" id="UP000006044">
    <property type="component" value="Unassembled WGS sequence"/>
</dbReference>
<dbReference type="AlphaFoldDB" id="K0X2S2"/>
<sequence>MTKILFFTENRKWPRQIKVERIGDSNMDNGFSSIQKCDLSFTHDFRGTRIGRTIVIDMIFILFIDFIHRIFGKNKIHWVFR</sequence>
<evidence type="ECO:0000256" key="1">
    <source>
        <dbReference type="SAM" id="Phobius"/>
    </source>
</evidence>
<name>K0X2S2_9BACT</name>
<keyword evidence="1" id="KW-0812">Transmembrane</keyword>
<evidence type="ECO:0000313" key="3">
    <source>
        <dbReference type="Proteomes" id="UP000006044"/>
    </source>
</evidence>